<keyword evidence="2" id="KW-0614">Plasmid</keyword>
<evidence type="ECO:0000313" key="2">
    <source>
        <dbReference type="EMBL" id="CAH6243979.1"/>
    </source>
</evidence>
<dbReference type="EMBL" id="OW969750">
    <property type="protein sequence ID" value="CAH6243979.1"/>
    <property type="molecule type" value="Genomic_DNA"/>
</dbReference>
<dbReference type="Pfam" id="PF04474">
    <property type="entry name" value="DUF554"/>
    <property type="match status" value="1"/>
</dbReference>
<keyword evidence="3" id="KW-1185">Reference proteome</keyword>
<geneLocation type="plasmid" evidence="2 3">
    <name>P1</name>
</geneLocation>
<feature type="transmembrane region" description="Helical" evidence="1">
    <location>
        <begin position="56"/>
        <end position="75"/>
    </location>
</feature>
<keyword evidence="1" id="KW-0812">Transmembrane</keyword>
<sequence>MITGPWINGSAVIIGGRAGAIISARLPERLRVSMPLIFGAASLCMGIVLVTHVSHMPVMVLSVLLGTLLGELCYLEKGIGHLGEKARGLVALVVREDPGNADSRAEFLQKYVAIIVLFCASGTGIFGAMHEGMTGDNSVLIAKAFLDLLTALIFATTLGYAVALVAVPQLIIQLVLAWSAVFILPMTTPAMQADFSAVGGVLMVATGLRIAGIKVFPVAGMLPSLVLAMPVSCFWSAYF</sequence>
<dbReference type="AlphaFoldDB" id="A0A9P0VE75"/>
<feature type="transmembrane region" description="Helical" evidence="1">
    <location>
        <begin position="111"/>
        <end position="129"/>
    </location>
</feature>
<evidence type="ECO:0000313" key="3">
    <source>
        <dbReference type="Proteomes" id="UP000789617"/>
    </source>
</evidence>
<dbReference type="RefSeq" id="WP_179153976.1">
    <property type="nucleotide sequence ID" value="NZ_JAAFAQ010000011.1"/>
</dbReference>
<proteinExistence type="predicted"/>
<dbReference type="PANTHER" id="PTHR36111">
    <property type="entry name" value="INNER MEMBRANE PROTEIN-RELATED"/>
    <property type="match status" value="1"/>
</dbReference>
<feature type="transmembrane region" description="Helical" evidence="1">
    <location>
        <begin position="170"/>
        <end position="187"/>
    </location>
</feature>
<dbReference type="InterPro" id="IPR007563">
    <property type="entry name" value="DUF554"/>
</dbReference>
<dbReference type="Proteomes" id="UP000789617">
    <property type="component" value="Plasmid P1"/>
</dbReference>
<evidence type="ECO:0000256" key="1">
    <source>
        <dbReference type="SAM" id="Phobius"/>
    </source>
</evidence>
<reference evidence="2" key="1">
    <citation type="submission" date="2022-05" db="EMBL/GenBank/DDBJ databases">
        <authorList>
            <person name="Alioto T."/>
            <person name="Alioto T."/>
            <person name="Gomez Garrido J."/>
        </authorList>
    </citation>
    <scope>NUCLEOTIDE SEQUENCE</scope>
    <source>
        <strain evidence="2">0</strain>
        <plasmid evidence="2">P1</plasmid>
    </source>
</reference>
<feature type="transmembrane region" description="Helical" evidence="1">
    <location>
        <begin position="218"/>
        <end position="238"/>
    </location>
</feature>
<name>A0A9P0VE75_KLEVA</name>
<dbReference type="PANTHER" id="PTHR36111:SF2">
    <property type="entry name" value="INNER MEMBRANE PROTEIN"/>
    <property type="match status" value="1"/>
</dbReference>
<keyword evidence="1" id="KW-0472">Membrane</keyword>
<gene>
    <name evidence="2" type="ORF">AN2335V1_4770</name>
</gene>
<keyword evidence="1" id="KW-1133">Transmembrane helix</keyword>
<accession>A0A9P0VE75</accession>
<protein>
    <submittedName>
        <fullName evidence="2">Membrane protein YdfK</fullName>
    </submittedName>
</protein>
<feature type="transmembrane region" description="Helical" evidence="1">
    <location>
        <begin position="141"/>
        <end position="163"/>
    </location>
</feature>
<feature type="transmembrane region" description="Helical" evidence="1">
    <location>
        <begin position="32"/>
        <end position="50"/>
    </location>
</feature>
<organism evidence="2 3">
    <name type="scientific">Klebsiella variicola</name>
    <dbReference type="NCBI Taxonomy" id="244366"/>
    <lineage>
        <taxon>Bacteria</taxon>
        <taxon>Pseudomonadati</taxon>
        <taxon>Pseudomonadota</taxon>
        <taxon>Gammaproteobacteria</taxon>
        <taxon>Enterobacterales</taxon>
        <taxon>Enterobacteriaceae</taxon>
        <taxon>Klebsiella/Raoultella group</taxon>
        <taxon>Klebsiella</taxon>
        <taxon>Klebsiella pneumoniae complex</taxon>
    </lineage>
</organism>